<name>A0A895YQP0_9ACTN</name>
<dbReference type="Pfam" id="PF23275">
    <property type="entry name" value="TPR_23"/>
    <property type="match status" value="1"/>
</dbReference>
<evidence type="ECO:0000313" key="4">
    <source>
        <dbReference type="Proteomes" id="UP000662857"/>
    </source>
</evidence>
<keyword evidence="4" id="KW-1185">Reference proteome</keyword>
<proteinExistence type="predicted"/>
<reference evidence="3" key="1">
    <citation type="submission" date="2021-02" db="EMBL/GenBank/DDBJ databases">
        <title>Natrosporangium hydrolyticum gen. nov., sp. nov, a haloalkaliphilic actinobacterium from a soda solonchak soil.</title>
        <authorList>
            <person name="Sorokin D.Y."/>
            <person name="Khijniak T.V."/>
            <person name="Zakharycheva A.P."/>
            <person name="Boueva O.V."/>
            <person name="Ariskina E.V."/>
            <person name="Hahnke R.L."/>
            <person name="Bunk B."/>
            <person name="Sproer C."/>
            <person name="Schumann P."/>
            <person name="Evtushenko L.I."/>
            <person name="Kublanov I.V."/>
        </authorList>
    </citation>
    <scope>NUCLEOTIDE SEQUENCE</scope>
    <source>
        <strain evidence="3">DSM 106523</strain>
    </source>
</reference>
<dbReference type="AlphaFoldDB" id="A0A895YQP0"/>
<evidence type="ECO:0000259" key="2">
    <source>
        <dbReference type="Pfam" id="PF23275"/>
    </source>
</evidence>
<gene>
    <name evidence="3" type="ORF">JQS43_08520</name>
</gene>
<organism evidence="3 4">
    <name type="scientific">Natronosporangium hydrolyticum</name>
    <dbReference type="NCBI Taxonomy" id="2811111"/>
    <lineage>
        <taxon>Bacteria</taxon>
        <taxon>Bacillati</taxon>
        <taxon>Actinomycetota</taxon>
        <taxon>Actinomycetes</taxon>
        <taxon>Micromonosporales</taxon>
        <taxon>Micromonosporaceae</taxon>
        <taxon>Natronosporangium</taxon>
    </lineage>
</organism>
<feature type="domain" description="TPR repeat" evidence="2">
    <location>
        <begin position="318"/>
        <end position="556"/>
    </location>
</feature>
<dbReference type="RefSeq" id="WP_239678525.1">
    <property type="nucleotide sequence ID" value="NZ_CP070499.1"/>
</dbReference>
<sequence length="973" mass="106655">MVTRLGEGRVVVGEFEHYPISPETVWQHADVVGGHAGDVERLGDDVHGAHQRAQQGVAGLLEHPMVAAEQPVARQVGGWLGSVVFAGGAIRHFGDAVHTYNSGIDDLNRRWREAVDNRFGVPAPDTSGAAGAVEESRILEEHGDAVAVERQAYWRKLEQERVTQWEEALDESARQVAQMLDAGPDDAESVLALFEAGALPLASPLVFPTVDFGSVDAHQMYENLLNSGRLPDLESMSDQELDEWLRNHPAEADQLQVVLAVTGPLSPGQERVAQALGRYDAWQVDRGMEMPPGRPGLDQIGAGSQRLAGINAGYAETGSMTAAERAYLEAWYDGVGADNLAALPAYVTAASQGMYPGIDYGTGNVLLETYREQYLSPIADGIMNLSHEVGGLDNMPQAIQDLVNTPMGSIGEPPHRLPSGLLDEHGNLHRDLAEWDLTIDGLAQYEGFVSLLEASTVEGGEKFTSELGQSALRVKQELNTIAANITDILETPDIYLVNDGDAIERAWADARLATHDDEVSRMLSVVARNEDASAKLLLDNENETRSILLGMNWYDDRGVVDIIDAGTGRDLEGDGAGMEKQAKAAMALMKELGGDRDFYLDRTTDNMQTAIVDMGIRWMDTFGRNLSNNMNTEVGQYLYNLDDDLRLGIQIKHDERQNFLQFIAGTSDEESIRFRAASALYAEDLLVDALQRGNAVDVDRALAVAGRLDGAINAAEYTYVMDQVSHDQAENEAAWQTETRRNAGYALAAEMAWDGASTAATLNSGGLASVVTAAASPAVSSLIETVFDPDDRGDYRDYEALVMRQDRDLEKDLERNYFLLAAYEKAGIEPNLDLQTGGTQARVDLLYDDEGRLRPLKDIGEPTDEGVKVSAEERDAFADAENVTRREWSDRNGQQFEMNSYTEERDTIDSGAWEVNSHGESVRPDPPRNSGWGDGDTARGRLYGDDYHDELRRQSPFTDPDELYRNGIVEANR</sequence>
<protein>
    <recommendedName>
        <fullName evidence="2">TPR repeat domain-containing protein</fullName>
    </recommendedName>
</protein>
<accession>A0A895YQP0</accession>
<dbReference type="Proteomes" id="UP000662857">
    <property type="component" value="Chromosome"/>
</dbReference>
<evidence type="ECO:0000313" key="3">
    <source>
        <dbReference type="EMBL" id="QSB16318.1"/>
    </source>
</evidence>
<dbReference type="KEGG" id="nhy:JQS43_08520"/>
<dbReference type="EMBL" id="CP070499">
    <property type="protein sequence ID" value="QSB16318.1"/>
    <property type="molecule type" value="Genomic_DNA"/>
</dbReference>
<dbReference type="InterPro" id="IPR057037">
    <property type="entry name" value="TPR_rep_actino"/>
</dbReference>
<evidence type="ECO:0000256" key="1">
    <source>
        <dbReference type="SAM" id="MobiDB-lite"/>
    </source>
</evidence>
<feature type="compositionally biased region" description="Basic and acidic residues" evidence="1">
    <location>
        <begin position="936"/>
        <end position="953"/>
    </location>
</feature>
<feature type="region of interest" description="Disordered" evidence="1">
    <location>
        <begin position="916"/>
        <end position="973"/>
    </location>
</feature>